<evidence type="ECO:0000313" key="2">
    <source>
        <dbReference type="Proteomes" id="UP001476798"/>
    </source>
</evidence>
<reference evidence="1 2" key="1">
    <citation type="submission" date="2021-06" db="EMBL/GenBank/DDBJ databases">
        <authorList>
            <person name="Palmer J.M."/>
        </authorList>
    </citation>
    <scope>NUCLEOTIDE SEQUENCE [LARGE SCALE GENOMIC DNA]</scope>
    <source>
        <strain evidence="1 2">GA_2019</strain>
        <tissue evidence="1">Muscle</tissue>
    </source>
</reference>
<protein>
    <submittedName>
        <fullName evidence="1">Uncharacterized protein</fullName>
    </submittedName>
</protein>
<dbReference type="Proteomes" id="UP001476798">
    <property type="component" value="Unassembled WGS sequence"/>
</dbReference>
<organism evidence="1 2">
    <name type="scientific">Goodea atripinnis</name>
    <dbReference type="NCBI Taxonomy" id="208336"/>
    <lineage>
        <taxon>Eukaryota</taxon>
        <taxon>Metazoa</taxon>
        <taxon>Chordata</taxon>
        <taxon>Craniata</taxon>
        <taxon>Vertebrata</taxon>
        <taxon>Euteleostomi</taxon>
        <taxon>Actinopterygii</taxon>
        <taxon>Neopterygii</taxon>
        <taxon>Teleostei</taxon>
        <taxon>Neoteleostei</taxon>
        <taxon>Acanthomorphata</taxon>
        <taxon>Ovalentaria</taxon>
        <taxon>Atherinomorphae</taxon>
        <taxon>Cyprinodontiformes</taxon>
        <taxon>Goodeidae</taxon>
        <taxon>Goodea</taxon>
    </lineage>
</organism>
<sequence>MNYVWLTASSTNRNRDIIITLVVQHCSLGRRQTYMQGPIKLCIHTRYYYRRVCVFLPTSTSSLEKDQQKAGARVKIRHMYINQLVIAQDVCFQQRKTKTENLTQECSHK</sequence>
<dbReference type="EMBL" id="JAHRIO010010043">
    <property type="protein sequence ID" value="MEQ2160638.1"/>
    <property type="molecule type" value="Genomic_DNA"/>
</dbReference>
<accession>A0ABV0MNK0</accession>
<evidence type="ECO:0000313" key="1">
    <source>
        <dbReference type="EMBL" id="MEQ2160638.1"/>
    </source>
</evidence>
<keyword evidence="2" id="KW-1185">Reference proteome</keyword>
<proteinExistence type="predicted"/>
<comment type="caution">
    <text evidence="1">The sequence shown here is derived from an EMBL/GenBank/DDBJ whole genome shotgun (WGS) entry which is preliminary data.</text>
</comment>
<name>A0ABV0MNK0_9TELE</name>
<gene>
    <name evidence="1" type="ORF">GOODEAATRI_001505</name>
</gene>